<evidence type="ECO:0000256" key="3">
    <source>
        <dbReference type="ARBA" id="ARBA00022722"/>
    </source>
</evidence>
<keyword evidence="4 6" id="KW-0378">Hydrolase</keyword>
<evidence type="ECO:0000256" key="4">
    <source>
        <dbReference type="ARBA" id="ARBA00022801"/>
    </source>
</evidence>
<dbReference type="EC" id="3.1.11.6" evidence="6"/>
<comment type="catalytic activity">
    <reaction evidence="6">
        <text>Exonucleolytic cleavage in either 5'- to 3'- or 3'- to 5'-direction to yield nucleoside 5'-phosphates.</text>
        <dbReference type="EC" id="3.1.11.6"/>
    </reaction>
</comment>
<evidence type="ECO:0000256" key="5">
    <source>
        <dbReference type="ARBA" id="ARBA00022839"/>
    </source>
</evidence>
<dbReference type="GO" id="GO:0005829">
    <property type="term" value="C:cytosol"/>
    <property type="evidence" value="ECO:0007669"/>
    <property type="project" value="TreeGrafter"/>
</dbReference>
<evidence type="ECO:0000313" key="9">
    <source>
        <dbReference type="Proteomes" id="UP001357733"/>
    </source>
</evidence>
<comment type="similarity">
    <text evidence="1 6">Belongs to the XseB family.</text>
</comment>
<dbReference type="GO" id="GO:0009318">
    <property type="term" value="C:exodeoxyribonuclease VII complex"/>
    <property type="evidence" value="ECO:0007669"/>
    <property type="project" value="UniProtKB-UniRule"/>
</dbReference>
<accession>A0AAW9MPW6</accession>
<evidence type="ECO:0000313" key="8">
    <source>
        <dbReference type="EMBL" id="MEB3429593.1"/>
    </source>
</evidence>
<reference evidence="8 9" key="1">
    <citation type="submission" date="2024-01" db="EMBL/GenBank/DDBJ databases">
        <title>Complete genome sequence of Citroniella saccharovorans strain M6.X9, isolated from human fecal sample.</title>
        <authorList>
            <person name="Cheng G."/>
            <person name="Westerholm M."/>
            <person name="Schnurer A."/>
        </authorList>
    </citation>
    <scope>NUCLEOTIDE SEQUENCE [LARGE SCALE GENOMIC DNA]</scope>
    <source>
        <strain evidence="8 9">DSM 29873</strain>
    </source>
</reference>
<dbReference type="PANTHER" id="PTHR34137">
    <property type="entry name" value="EXODEOXYRIBONUCLEASE 7 SMALL SUBUNIT"/>
    <property type="match status" value="1"/>
</dbReference>
<feature type="coiled-coil region" evidence="7">
    <location>
        <begin position="1"/>
        <end position="59"/>
    </location>
</feature>
<dbReference type="GO" id="GO:0006308">
    <property type="term" value="P:DNA catabolic process"/>
    <property type="evidence" value="ECO:0007669"/>
    <property type="project" value="UniProtKB-UniRule"/>
</dbReference>
<dbReference type="HAMAP" id="MF_00337">
    <property type="entry name" value="Exonuc_7_S"/>
    <property type="match status" value="1"/>
</dbReference>
<organism evidence="8 9">
    <name type="scientific">Citroniella saccharovorans</name>
    <dbReference type="NCBI Taxonomy" id="2053367"/>
    <lineage>
        <taxon>Bacteria</taxon>
        <taxon>Bacillati</taxon>
        <taxon>Bacillota</taxon>
        <taxon>Tissierellia</taxon>
        <taxon>Tissierellales</taxon>
        <taxon>Peptoniphilaceae</taxon>
        <taxon>Citroniella</taxon>
    </lineage>
</organism>
<dbReference type="InterPro" id="IPR003761">
    <property type="entry name" value="Exonuc_VII_S"/>
</dbReference>
<evidence type="ECO:0000256" key="7">
    <source>
        <dbReference type="SAM" id="Coils"/>
    </source>
</evidence>
<gene>
    <name evidence="6 8" type="primary">xseB</name>
    <name evidence="8" type="ORF">VLK81_06150</name>
</gene>
<dbReference type="Pfam" id="PF02609">
    <property type="entry name" value="Exonuc_VII_S"/>
    <property type="match status" value="1"/>
</dbReference>
<dbReference type="EMBL" id="JAYKOT010000003">
    <property type="protein sequence ID" value="MEB3429593.1"/>
    <property type="molecule type" value="Genomic_DNA"/>
</dbReference>
<dbReference type="NCBIfam" id="TIGR01280">
    <property type="entry name" value="xseB"/>
    <property type="match status" value="1"/>
</dbReference>
<evidence type="ECO:0000256" key="6">
    <source>
        <dbReference type="HAMAP-Rule" id="MF_00337"/>
    </source>
</evidence>
<keyword evidence="7" id="KW-0175">Coiled coil</keyword>
<comment type="subunit">
    <text evidence="6">Heterooligomer composed of large and small subunits.</text>
</comment>
<keyword evidence="3 6" id="KW-0540">Nuclease</keyword>
<dbReference type="RefSeq" id="WP_324619774.1">
    <property type="nucleotide sequence ID" value="NZ_JAYKOT010000003.1"/>
</dbReference>
<dbReference type="GO" id="GO:0008855">
    <property type="term" value="F:exodeoxyribonuclease VII activity"/>
    <property type="evidence" value="ECO:0007669"/>
    <property type="project" value="UniProtKB-UniRule"/>
</dbReference>
<protein>
    <recommendedName>
        <fullName evidence="6">Exodeoxyribonuclease 7 small subunit</fullName>
        <ecNumber evidence="6">3.1.11.6</ecNumber>
    </recommendedName>
    <alternativeName>
        <fullName evidence="6">Exodeoxyribonuclease VII small subunit</fullName>
        <shortName evidence="6">Exonuclease VII small subunit</shortName>
    </alternativeName>
</protein>
<evidence type="ECO:0000256" key="1">
    <source>
        <dbReference type="ARBA" id="ARBA00009998"/>
    </source>
</evidence>
<dbReference type="PANTHER" id="PTHR34137:SF1">
    <property type="entry name" value="EXODEOXYRIBONUCLEASE 7 SMALL SUBUNIT"/>
    <property type="match status" value="1"/>
</dbReference>
<name>A0AAW9MPW6_9FIRM</name>
<comment type="function">
    <text evidence="6">Bidirectionally degrades single-stranded DNA into large acid-insoluble oligonucleotides, which are then degraded further into small acid-soluble oligonucleotides.</text>
</comment>
<keyword evidence="2 6" id="KW-0963">Cytoplasm</keyword>
<dbReference type="Proteomes" id="UP001357733">
    <property type="component" value="Unassembled WGS sequence"/>
</dbReference>
<evidence type="ECO:0000256" key="2">
    <source>
        <dbReference type="ARBA" id="ARBA00022490"/>
    </source>
</evidence>
<proteinExistence type="inferred from homology"/>
<sequence>MKDFENKLQQFEDISNKLSSEDISLNESLELFEKGNKIYFDLKKILDEAENKILTLEGNEFIENEDIKFE</sequence>
<keyword evidence="9" id="KW-1185">Reference proteome</keyword>
<comment type="subcellular location">
    <subcellularLocation>
        <location evidence="6">Cytoplasm</location>
    </subcellularLocation>
</comment>
<dbReference type="Gene3D" id="1.10.287.1040">
    <property type="entry name" value="Exonuclease VII, small subunit"/>
    <property type="match status" value="1"/>
</dbReference>
<dbReference type="AlphaFoldDB" id="A0AAW9MPW6"/>
<keyword evidence="5 6" id="KW-0269">Exonuclease</keyword>
<dbReference type="SUPFAM" id="SSF116842">
    <property type="entry name" value="XseB-like"/>
    <property type="match status" value="1"/>
</dbReference>
<comment type="caution">
    <text evidence="8">The sequence shown here is derived from an EMBL/GenBank/DDBJ whole genome shotgun (WGS) entry which is preliminary data.</text>
</comment>
<dbReference type="InterPro" id="IPR037004">
    <property type="entry name" value="Exonuc_VII_ssu_sf"/>
</dbReference>